<dbReference type="RefSeq" id="WP_377081976.1">
    <property type="nucleotide sequence ID" value="NZ_JBJGEB010000002.1"/>
</dbReference>
<keyword evidence="5" id="KW-1185">Reference proteome</keyword>
<dbReference type="EMBL" id="JBJGEB010000002">
    <property type="protein sequence ID" value="MFK7641500.1"/>
    <property type="molecule type" value="Genomic_DNA"/>
</dbReference>
<organism evidence="4 5">
    <name type="scientific">Neisseria oralis</name>
    <dbReference type="NCBI Taxonomy" id="1107316"/>
    <lineage>
        <taxon>Bacteria</taxon>
        <taxon>Pseudomonadati</taxon>
        <taxon>Pseudomonadota</taxon>
        <taxon>Betaproteobacteria</taxon>
        <taxon>Neisseriales</taxon>
        <taxon>Neisseriaceae</taxon>
        <taxon>Neisseria</taxon>
    </lineage>
</organism>
<evidence type="ECO:0000313" key="4">
    <source>
        <dbReference type="EMBL" id="MFK7641500.1"/>
    </source>
</evidence>
<dbReference type="Pfam" id="PF13505">
    <property type="entry name" value="OMP_b-brl"/>
    <property type="match status" value="1"/>
</dbReference>
<gene>
    <name evidence="4" type="ORF">ACI43T_03160</name>
</gene>
<name>A0ABW8Q326_9NEIS</name>
<accession>A0ABW8Q326</accession>
<proteinExistence type="predicted"/>
<comment type="caution">
    <text evidence="4">The sequence shown here is derived from an EMBL/GenBank/DDBJ whole genome shotgun (WGS) entry which is preliminary data.</text>
</comment>
<evidence type="ECO:0000256" key="1">
    <source>
        <dbReference type="ARBA" id="ARBA00022729"/>
    </source>
</evidence>
<evidence type="ECO:0000259" key="3">
    <source>
        <dbReference type="Pfam" id="PF13505"/>
    </source>
</evidence>
<evidence type="ECO:0000256" key="2">
    <source>
        <dbReference type="SAM" id="SignalP"/>
    </source>
</evidence>
<feature type="signal peptide" evidence="2">
    <location>
        <begin position="1"/>
        <end position="22"/>
    </location>
</feature>
<keyword evidence="1 2" id="KW-0732">Signal</keyword>
<reference evidence="4 5" key="1">
    <citation type="submission" date="2024-11" db="EMBL/GenBank/DDBJ databases">
        <authorList>
            <person name="Mikucki A.G."/>
            <person name="Kahler C.M."/>
        </authorList>
    </citation>
    <scope>NUCLEOTIDE SEQUENCE [LARGE SCALE GENOMIC DNA]</scope>
    <source>
        <strain evidence="4 5">EXNM717</strain>
    </source>
</reference>
<dbReference type="SUPFAM" id="SSF69917">
    <property type="entry name" value="OMPT-like"/>
    <property type="match status" value="1"/>
</dbReference>
<protein>
    <submittedName>
        <fullName evidence="4">Outer membrane beta-barrel protein</fullName>
    </submittedName>
</protein>
<dbReference type="Gene3D" id="2.40.128.100">
    <property type="entry name" value="OPCA outer membrane adhesin/invasin"/>
    <property type="match status" value="1"/>
</dbReference>
<feature type="domain" description="Outer membrane protein beta-barrel" evidence="3">
    <location>
        <begin position="10"/>
        <end position="187"/>
    </location>
</feature>
<feature type="chain" id="PRO_5046324244" evidence="2">
    <location>
        <begin position="23"/>
        <end position="274"/>
    </location>
</feature>
<sequence length="274" mass="30750">MQNTIRFCFAALALSAAVGAQAARPLEFTVGTEYYNETYREYEGSERLMQQTGNLWSLTGGVKYRFNDRHAAKVEGRYSRGKSDYTGGVQDADDNFSGYGSATLNGSPRRVHDIRALYEYTHPINDRFSVTAGAGLGHRVLRDLNSRVQADDYDRKNQTTYAQINAGVNIALPANFEVSPRIAYNHALRGRQYSYHPGREATEMKQSGGRGVEIEVPVSKKFANESKISVAPFYRGWKVKKSDMAIVYLPQGMYGYTEPKNYTHEAGVKVQYSF</sequence>
<dbReference type="Proteomes" id="UP001621964">
    <property type="component" value="Unassembled WGS sequence"/>
</dbReference>
<dbReference type="InterPro" id="IPR020080">
    <property type="entry name" value="OM_adhesin/peptidase_omptin"/>
</dbReference>
<evidence type="ECO:0000313" key="5">
    <source>
        <dbReference type="Proteomes" id="UP001621964"/>
    </source>
</evidence>
<dbReference type="InterPro" id="IPR027385">
    <property type="entry name" value="Beta-barrel_OMP"/>
</dbReference>